<dbReference type="SUPFAM" id="SSF55961">
    <property type="entry name" value="Bet v1-like"/>
    <property type="match status" value="1"/>
</dbReference>
<dbReference type="CDD" id="cd07818">
    <property type="entry name" value="SRPBCC_1"/>
    <property type="match status" value="1"/>
</dbReference>
<dbReference type="InterPro" id="IPR029442">
    <property type="entry name" value="GyrI-like"/>
</dbReference>
<feature type="domain" description="AraC effector-binding" evidence="1">
    <location>
        <begin position="184"/>
        <end position="333"/>
    </location>
</feature>
<dbReference type="AlphaFoldDB" id="A0A944QW80"/>
<evidence type="ECO:0000259" key="1">
    <source>
        <dbReference type="SMART" id="SM00871"/>
    </source>
</evidence>
<dbReference type="Proteomes" id="UP000770889">
    <property type="component" value="Unassembled WGS sequence"/>
</dbReference>
<evidence type="ECO:0000313" key="3">
    <source>
        <dbReference type="Proteomes" id="UP000770889"/>
    </source>
</evidence>
<dbReference type="SMART" id="SM00871">
    <property type="entry name" value="AraC_E_bind"/>
    <property type="match status" value="1"/>
</dbReference>
<reference evidence="2 3" key="1">
    <citation type="submission" date="2021-05" db="EMBL/GenBank/DDBJ databases">
        <title>Genetic and Functional Diversity in Clade A Lucinid endosymbionts from the Bahamas.</title>
        <authorList>
            <person name="Giani N.M."/>
            <person name="Engel A.S."/>
            <person name="Campbell B.J."/>
        </authorList>
    </citation>
    <scope>NUCLEOTIDE SEQUENCE [LARGE SCALE GENOMIC DNA]</scope>
    <source>
        <strain evidence="2">LUC16012Gg_MoonRockCtena</strain>
    </source>
</reference>
<evidence type="ECO:0000313" key="2">
    <source>
        <dbReference type="EMBL" id="MBT2990830.1"/>
    </source>
</evidence>
<dbReference type="PANTHER" id="PTHR40055:SF1">
    <property type="entry name" value="TRANSCRIPTIONAL REGULATOR YGIV-RELATED"/>
    <property type="match status" value="1"/>
</dbReference>
<proteinExistence type="predicted"/>
<dbReference type="SUPFAM" id="SSF55136">
    <property type="entry name" value="Probable bacterial effector-binding domain"/>
    <property type="match status" value="1"/>
</dbReference>
<sequence>MTTLLIVIAIIVAIPLIYLATLDGNYKVRRSLAIAASQKNLFDKIRDFSSWSDWSPWLMHEPETALAFSDTPDQEGGWYSWDGKTVGAGRLTHEKFIGEERIEQRIEFQRPFKSVSRVWWEFEPIDEETTRVHWNMAGSMPFLFRFMAKKMPDYISKDYDTGLYMLRGELEAEAEVPRISFEGPAELPDLTALTIHFEGHLETLKKAMMEGFPKLGRYIDENQLTATGYPFTIYHKVDLKRMHFNCDLAIPVAAESGSSDFEIKSYPGGRYYKTTLMGSYEFLELAWYQAYAHLQMQKIKPRHKQPSREVYENDPATVIHSNEIVTSIYIPIK</sequence>
<dbReference type="Pfam" id="PF06445">
    <property type="entry name" value="GyrI-like"/>
    <property type="match status" value="1"/>
</dbReference>
<dbReference type="InterPro" id="IPR050908">
    <property type="entry name" value="SmbC-like"/>
</dbReference>
<dbReference type="EMBL" id="JAHHGM010000022">
    <property type="protein sequence ID" value="MBT2990830.1"/>
    <property type="molecule type" value="Genomic_DNA"/>
</dbReference>
<dbReference type="InterPro" id="IPR023393">
    <property type="entry name" value="START-like_dom_sf"/>
</dbReference>
<accession>A0A944QW80</accession>
<comment type="caution">
    <text evidence="2">The sequence shown here is derived from an EMBL/GenBank/DDBJ whole genome shotgun (WGS) entry which is preliminary data.</text>
</comment>
<dbReference type="Gene3D" id="3.20.80.10">
    <property type="entry name" value="Regulatory factor, effector binding domain"/>
    <property type="match status" value="1"/>
</dbReference>
<dbReference type="InterPro" id="IPR019587">
    <property type="entry name" value="Polyketide_cyclase/dehydratase"/>
</dbReference>
<organism evidence="2 3">
    <name type="scientific">Candidatus Thiodiazotropha taylori</name>
    <dbReference type="NCBI Taxonomy" id="2792791"/>
    <lineage>
        <taxon>Bacteria</taxon>
        <taxon>Pseudomonadati</taxon>
        <taxon>Pseudomonadota</taxon>
        <taxon>Gammaproteobacteria</taxon>
        <taxon>Chromatiales</taxon>
        <taxon>Sedimenticolaceae</taxon>
        <taxon>Candidatus Thiodiazotropha</taxon>
    </lineage>
</organism>
<dbReference type="PANTHER" id="PTHR40055">
    <property type="entry name" value="TRANSCRIPTIONAL REGULATOR YGIV-RELATED"/>
    <property type="match status" value="1"/>
</dbReference>
<gene>
    <name evidence="2" type="ORF">KME65_17875</name>
</gene>
<protein>
    <submittedName>
        <fullName evidence="2">SRPBCC family protein</fullName>
    </submittedName>
</protein>
<dbReference type="InterPro" id="IPR011256">
    <property type="entry name" value="Reg_factor_effector_dom_sf"/>
</dbReference>
<name>A0A944QW80_9GAMM</name>
<dbReference type="Gene3D" id="3.30.530.20">
    <property type="match status" value="1"/>
</dbReference>
<dbReference type="InterPro" id="IPR010499">
    <property type="entry name" value="AraC_E-bd"/>
</dbReference>
<dbReference type="Pfam" id="PF10604">
    <property type="entry name" value="Polyketide_cyc2"/>
    <property type="match status" value="1"/>
</dbReference>